<evidence type="ECO:0000313" key="3">
    <source>
        <dbReference type="Proteomes" id="UP000189800"/>
    </source>
</evidence>
<accession>A0A1T0CS32</accession>
<evidence type="ECO:0000313" key="2">
    <source>
        <dbReference type="EMBL" id="OOS25127.1"/>
    </source>
</evidence>
<keyword evidence="1" id="KW-1133">Transmembrane helix</keyword>
<keyword evidence="1" id="KW-0812">Transmembrane</keyword>
<name>A0A1T0CS32_9GAMM</name>
<feature type="transmembrane region" description="Helical" evidence="1">
    <location>
        <begin position="28"/>
        <end position="61"/>
    </location>
</feature>
<dbReference type="Proteomes" id="UP000189800">
    <property type="component" value="Unassembled WGS sequence"/>
</dbReference>
<dbReference type="AlphaFoldDB" id="A0A1T0CS32"/>
<dbReference type="STRING" id="470453.B0680_03240"/>
<dbReference type="EMBL" id="MUYU01000007">
    <property type="protein sequence ID" value="OOS25127.1"/>
    <property type="molecule type" value="Genomic_DNA"/>
</dbReference>
<comment type="caution">
    <text evidence="2">The sequence shown here is derived from an EMBL/GenBank/DDBJ whole genome shotgun (WGS) entry which is preliminary data.</text>
</comment>
<sequence>MSVWALTIVLFIGFFVLSYLFYRYDDFFVAFFTIVFGLIKFVLGLGCVILMLGLLLLLCYLLASVILS</sequence>
<keyword evidence="3" id="KW-1185">Reference proteome</keyword>
<proteinExistence type="predicted"/>
<gene>
    <name evidence="2" type="ORF">B0680_03240</name>
</gene>
<reference evidence="2 3" key="1">
    <citation type="submission" date="2017-02" db="EMBL/GenBank/DDBJ databases">
        <title>Draft genome sequence of Moraxella pluranimalium CCUG 54913T type strain.</title>
        <authorList>
            <person name="Salva-Serra F."/>
            <person name="Engstrom-Jakobsson H."/>
            <person name="Thorell K."/>
            <person name="Jaen-Luchoro D."/>
            <person name="Gonzales-Siles L."/>
            <person name="Karlsson R."/>
            <person name="Yazdan S."/>
            <person name="Boulund F."/>
            <person name="Johnning A."/>
            <person name="Engstrand L."/>
            <person name="Kristiansson E."/>
            <person name="Moore E."/>
        </authorList>
    </citation>
    <scope>NUCLEOTIDE SEQUENCE [LARGE SCALE GENOMIC DNA]</scope>
    <source>
        <strain evidence="2 3">CCUG 54913</strain>
    </source>
</reference>
<protein>
    <submittedName>
        <fullName evidence="2">Uncharacterized protein</fullName>
    </submittedName>
</protein>
<feature type="transmembrane region" description="Helical" evidence="1">
    <location>
        <begin position="5"/>
        <end position="22"/>
    </location>
</feature>
<organism evidence="2 3">
    <name type="scientific">Moraxella pluranimalium</name>
    <dbReference type="NCBI Taxonomy" id="470453"/>
    <lineage>
        <taxon>Bacteria</taxon>
        <taxon>Pseudomonadati</taxon>
        <taxon>Pseudomonadota</taxon>
        <taxon>Gammaproteobacteria</taxon>
        <taxon>Moraxellales</taxon>
        <taxon>Moraxellaceae</taxon>
        <taxon>Moraxella</taxon>
    </lineage>
</organism>
<keyword evidence="1" id="KW-0472">Membrane</keyword>
<evidence type="ECO:0000256" key="1">
    <source>
        <dbReference type="SAM" id="Phobius"/>
    </source>
</evidence>